<gene>
    <name evidence="1" type="ORF">BRADI_4g21575v3</name>
</gene>
<dbReference type="InterPro" id="IPR029058">
    <property type="entry name" value="AB_hydrolase_fold"/>
</dbReference>
<evidence type="ECO:0000313" key="3">
    <source>
        <dbReference type="Proteomes" id="UP000008810"/>
    </source>
</evidence>
<sequence length="69" mass="8218">MVYHFVCNYLLYFWANNNITRATLGIKKGSVEEWVRCHDGDLPYSKDIKSTIKYHRNITSKGYRALVYR</sequence>
<evidence type="ECO:0000313" key="2">
    <source>
        <dbReference type="EnsemblPlants" id="KQJ88828"/>
    </source>
</evidence>
<dbReference type="EMBL" id="CM000883">
    <property type="protein sequence ID" value="KQJ88828.1"/>
    <property type="molecule type" value="Genomic_DNA"/>
</dbReference>
<dbReference type="EnsemblPlants" id="KQJ88828">
    <property type="protein sequence ID" value="KQJ88828"/>
    <property type="gene ID" value="BRADI_4g21575v3"/>
</dbReference>
<dbReference type="Gene3D" id="3.40.50.1820">
    <property type="entry name" value="alpha/beta hydrolase"/>
    <property type="match status" value="1"/>
</dbReference>
<reference evidence="2" key="3">
    <citation type="submission" date="2018-08" db="UniProtKB">
        <authorList>
            <consortium name="EnsemblPlants"/>
        </authorList>
    </citation>
    <scope>IDENTIFICATION</scope>
    <source>
        <strain evidence="2">cv. Bd21</strain>
    </source>
</reference>
<organism evidence="1">
    <name type="scientific">Brachypodium distachyon</name>
    <name type="common">Purple false brome</name>
    <name type="synonym">Trachynia distachya</name>
    <dbReference type="NCBI Taxonomy" id="15368"/>
    <lineage>
        <taxon>Eukaryota</taxon>
        <taxon>Viridiplantae</taxon>
        <taxon>Streptophyta</taxon>
        <taxon>Embryophyta</taxon>
        <taxon>Tracheophyta</taxon>
        <taxon>Spermatophyta</taxon>
        <taxon>Magnoliopsida</taxon>
        <taxon>Liliopsida</taxon>
        <taxon>Poales</taxon>
        <taxon>Poaceae</taxon>
        <taxon>BOP clade</taxon>
        <taxon>Pooideae</taxon>
        <taxon>Stipodae</taxon>
        <taxon>Brachypodieae</taxon>
        <taxon>Brachypodium</taxon>
    </lineage>
</organism>
<keyword evidence="3" id="KW-1185">Reference proteome</keyword>
<evidence type="ECO:0000313" key="1">
    <source>
        <dbReference type="EMBL" id="KQJ88828.1"/>
    </source>
</evidence>
<dbReference type="SUPFAM" id="SSF53474">
    <property type="entry name" value="alpha/beta-Hydrolases"/>
    <property type="match status" value="1"/>
</dbReference>
<reference evidence="1 2" key="1">
    <citation type="journal article" date="2010" name="Nature">
        <title>Genome sequencing and analysis of the model grass Brachypodium distachyon.</title>
        <authorList>
            <consortium name="International Brachypodium Initiative"/>
        </authorList>
    </citation>
    <scope>NUCLEOTIDE SEQUENCE [LARGE SCALE GENOMIC DNA]</scope>
    <source>
        <strain evidence="1 2">Bd21</strain>
    </source>
</reference>
<protein>
    <submittedName>
        <fullName evidence="1 2">Uncharacterized protein</fullName>
    </submittedName>
</protein>
<reference evidence="1" key="2">
    <citation type="submission" date="2017-06" db="EMBL/GenBank/DDBJ databases">
        <title>WGS assembly of Brachypodium distachyon.</title>
        <authorList>
            <consortium name="The International Brachypodium Initiative"/>
            <person name="Lucas S."/>
            <person name="Harmon-Smith M."/>
            <person name="Lail K."/>
            <person name="Tice H."/>
            <person name="Grimwood J."/>
            <person name="Bruce D."/>
            <person name="Barry K."/>
            <person name="Shu S."/>
            <person name="Lindquist E."/>
            <person name="Wang M."/>
            <person name="Pitluck S."/>
            <person name="Vogel J.P."/>
            <person name="Garvin D.F."/>
            <person name="Mockler T.C."/>
            <person name="Schmutz J."/>
            <person name="Rokhsar D."/>
            <person name="Bevan M.W."/>
        </authorList>
    </citation>
    <scope>NUCLEOTIDE SEQUENCE</scope>
    <source>
        <strain evidence="1">Bd21</strain>
    </source>
</reference>
<accession>A0A0Q3ERA1</accession>
<name>A0A0Q3ERA1_BRADI</name>
<dbReference type="AlphaFoldDB" id="A0A0Q3ERA1"/>
<dbReference type="Gramene" id="KQJ88828">
    <property type="protein sequence ID" value="KQJ88828"/>
    <property type="gene ID" value="BRADI_4g21575v3"/>
</dbReference>
<dbReference type="InParanoid" id="A0A0Q3ERA1"/>
<proteinExistence type="predicted"/>
<dbReference type="STRING" id="15368.A0A0Q3ERA1"/>
<dbReference type="OrthoDB" id="1912352at2759"/>
<dbReference type="Proteomes" id="UP000008810">
    <property type="component" value="Chromosome 4"/>
</dbReference>